<proteinExistence type="predicted"/>
<dbReference type="InterPro" id="IPR013767">
    <property type="entry name" value="PAS_fold"/>
</dbReference>
<dbReference type="RefSeq" id="WP_135868515.1">
    <property type="nucleotide sequence ID" value="NZ_SRSC01000001.1"/>
</dbReference>
<sequence length="147" mass="16619">MTQLGDQELYRQLVQNCNDAIIFSDREGVIRLWNKGAEEMLGFSAEEALGQSLDIFIPENQRARHWEGYFRVMETGSTRYAKELLAAPALRKDGTRISTEFSMTIIRDTEGNIAGTVAVMRDVSVRWQKEKALRARLAELEKGAPPA</sequence>
<protein>
    <submittedName>
        <fullName evidence="3">PAS domain S-box protein</fullName>
    </submittedName>
</protein>
<evidence type="ECO:0000259" key="1">
    <source>
        <dbReference type="PROSITE" id="PS50112"/>
    </source>
</evidence>
<dbReference type="InterPro" id="IPR000700">
    <property type="entry name" value="PAS-assoc_C"/>
</dbReference>
<gene>
    <name evidence="3" type="ORF">E4633_01540</name>
</gene>
<feature type="domain" description="PAC" evidence="2">
    <location>
        <begin position="83"/>
        <end position="135"/>
    </location>
</feature>
<evidence type="ECO:0000313" key="4">
    <source>
        <dbReference type="Proteomes" id="UP000306416"/>
    </source>
</evidence>
<reference evidence="3 4" key="1">
    <citation type="submission" date="2019-04" db="EMBL/GenBank/DDBJ databases">
        <title>Geobacter oryzae sp. nov., ferric-reducing bacteria isolated from paddy soil.</title>
        <authorList>
            <person name="Xu Z."/>
            <person name="Masuda Y."/>
            <person name="Itoh H."/>
            <person name="Senoo K."/>
        </authorList>
    </citation>
    <scope>NUCLEOTIDE SEQUENCE [LARGE SCALE GENOMIC DNA]</scope>
    <source>
        <strain evidence="3 4">Red111</strain>
    </source>
</reference>
<feature type="domain" description="PAS" evidence="1">
    <location>
        <begin position="6"/>
        <end position="61"/>
    </location>
</feature>
<dbReference type="PANTHER" id="PTHR44757:SF2">
    <property type="entry name" value="BIOFILM ARCHITECTURE MAINTENANCE PROTEIN MBAA"/>
    <property type="match status" value="1"/>
</dbReference>
<comment type="caution">
    <text evidence="3">The sequence shown here is derived from an EMBL/GenBank/DDBJ whole genome shotgun (WGS) entry which is preliminary data.</text>
</comment>
<keyword evidence="4" id="KW-1185">Reference proteome</keyword>
<evidence type="ECO:0000259" key="2">
    <source>
        <dbReference type="PROSITE" id="PS50113"/>
    </source>
</evidence>
<dbReference type="PROSITE" id="PS50113">
    <property type="entry name" value="PAC"/>
    <property type="match status" value="1"/>
</dbReference>
<dbReference type="GO" id="GO:0006355">
    <property type="term" value="P:regulation of DNA-templated transcription"/>
    <property type="evidence" value="ECO:0007669"/>
    <property type="project" value="InterPro"/>
</dbReference>
<dbReference type="NCBIfam" id="TIGR00229">
    <property type="entry name" value="sensory_box"/>
    <property type="match status" value="1"/>
</dbReference>
<dbReference type="SUPFAM" id="SSF55785">
    <property type="entry name" value="PYP-like sensor domain (PAS domain)"/>
    <property type="match status" value="1"/>
</dbReference>
<dbReference type="AlphaFoldDB" id="A0A4S1CKC2"/>
<evidence type="ECO:0000313" key="3">
    <source>
        <dbReference type="EMBL" id="TGU74178.1"/>
    </source>
</evidence>
<organism evidence="3 4">
    <name type="scientific">Geomonas terrae</name>
    <dbReference type="NCBI Taxonomy" id="2562681"/>
    <lineage>
        <taxon>Bacteria</taxon>
        <taxon>Pseudomonadati</taxon>
        <taxon>Thermodesulfobacteriota</taxon>
        <taxon>Desulfuromonadia</taxon>
        <taxon>Geobacterales</taxon>
        <taxon>Geobacteraceae</taxon>
        <taxon>Geomonas</taxon>
    </lineage>
</organism>
<dbReference type="InterPro" id="IPR052155">
    <property type="entry name" value="Biofilm_reg_signaling"/>
</dbReference>
<accession>A0A4S1CKC2</accession>
<dbReference type="InterPro" id="IPR035965">
    <property type="entry name" value="PAS-like_dom_sf"/>
</dbReference>
<dbReference type="PANTHER" id="PTHR44757">
    <property type="entry name" value="DIGUANYLATE CYCLASE DGCP"/>
    <property type="match status" value="1"/>
</dbReference>
<dbReference type="Gene3D" id="3.30.450.20">
    <property type="entry name" value="PAS domain"/>
    <property type="match status" value="1"/>
</dbReference>
<dbReference type="Proteomes" id="UP000306416">
    <property type="component" value="Unassembled WGS sequence"/>
</dbReference>
<dbReference type="PROSITE" id="PS50112">
    <property type="entry name" value="PAS"/>
    <property type="match status" value="1"/>
</dbReference>
<dbReference type="EMBL" id="SRSC01000001">
    <property type="protein sequence ID" value="TGU74178.1"/>
    <property type="molecule type" value="Genomic_DNA"/>
</dbReference>
<dbReference type="Pfam" id="PF00989">
    <property type="entry name" value="PAS"/>
    <property type="match status" value="1"/>
</dbReference>
<dbReference type="SMART" id="SM00091">
    <property type="entry name" value="PAS"/>
    <property type="match status" value="1"/>
</dbReference>
<dbReference type="CDD" id="cd00130">
    <property type="entry name" value="PAS"/>
    <property type="match status" value="1"/>
</dbReference>
<dbReference type="InterPro" id="IPR000014">
    <property type="entry name" value="PAS"/>
</dbReference>
<name>A0A4S1CKC2_9BACT</name>